<protein>
    <submittedName>
        <fullName evidence="1">Uncharacterized protein</fullName>
    </submittedName>
</protein>
<dbReference type="Proteomes" id="UP000887116">
    <property type="component" value="Unassembled WGS sequence"/>
</dbReference>
<proteinExistence type="predicted"/>
<gene>
    <name evidence="1" type="ORF">TNCT_366691</name>
</gene>
<organism evidence="1 2">
    <name type="scientific">Trichonephila clavata</name>
    <name type="common">Joro spider</name>
    <name type="synonym">Nephila clavata</name>
    <dbReference type="NCBI Taxonomy" id="2740835"/>
    <lineage>
        <taxon>Eukaryota</taxon>
        <taxon>Metazoa</taxon>
        <taxon>Ecdysozoa</taxon>
        <taxon>Arthropoda</taxon>
        <taxon>Chelicerata</taxon>
        <taxon>Arachnida</taxon>
        <taxon>Araneae</taxon>
        <taxon>Araneomorphae</taxon>
        <taxon>Entelegynae</taxon>
        <taxon>Araneoidea</taxon>
        <taxon>Nephilidae</taxon>
        <taxon>Trichonephila</taxon>
    </lineage>
</organism>
<accession>A0A8X6FQ35</accession>
<evidence type="ECO:0000313" key="1">
    <source>
        <dbReference type="EMBL" id="GFQ85973.1"/>
    </source>
</evidence>
<sequence length="91" mass="10505">MFWASSLKRDARMALQLKNKVWCSLGLRAISADAVRSGIIWRYFHIFEMTLQSLATVDDTFLGQLSSGIVGFMKRWLYIKILRLEFASSEL</sequence>
<comment type="caution">
    <text evidence="1">The sequence shown here is derived from an EMBL/GenBank/DDBJ whole genome shotgun (WGS) entry which is preliminary data.</text>
</comment>
<keyword evidence="2" id="KW-1185">Reference proteome</keyword>
<evidence type="ECO:0000313" key="2">
    <source>
        <dbReference type="Proteomes" id="UP000887116"/>
    </source>
</evidence>
<name>A0A8X6FQ35_TRICU</name>
<dbReference type="EMBL" id="BMAO01023004">
    <property type="protein sequence ID" value="GFQ85973.1"/>
    <property type="molecule type" value="Genomic_DNA"/>
</dbReference>
<dbReference type="AlphaFoldDB" id="A0A8X6FQ35"/>
<reference evidence="1" key="1">
    <citation type="submission" date="2020-07" db="EMBL/GenBank/DDBJ databases">
        <title>Multicomponent nature underlies the extraordinary mechanical properties of spider dragline silk.</title>
        <authorList>
            <person name="Kono N."/>
            <person name="Nakamura H."/>
            <person name="Mori M."/>
            <person name="Yoshida Y."/>
            <person name="Ohtoshi R."/>
            <person name="Malay A.D."/>
            <person name="Moran D.A.P."/>
            <person name="Tomita M."/>
            <person name="Numata K."/>
            <person name="Arakawa K."/>
        </authorList>
    </citation>
    <scope>NUCLEOTIDE SEQUENCE</scope>
</reference>